<organism evidence="2 3">
    <name type="scientific">Hymenobacter polaris</name>
    <dbReference type="NCBI Taxonomy" id="2682546"/>
    <lineage>
        <taxon>Bacteria</taxon>
        <taxon>Pseudomonadati</taxon>
        <taxon>Bacteroidota</taxon>
        <taxon>Cytophagia</taxon>
        <taxon>Cytophagales</taxon>
        <taxon>Hymenobacteraceae</taxon>
        <taxon>Hymenobacter</taxon>
    </lineage>
</organism>
<dbReference type="Pfam" id="PF05685">
    <property type="entry name" value="Uma2"/>
    <property type="match status" value="1"/>
</dbReference>
<dbReference type="InterPro" id="IPR012296">
    <property type="entry name" value="Nuclease_put_TT1808"/>
</dbReference>
<evidence type="ECO:0000259" key="1">
    <source>
        <dbReference type="Pfam" id="PF05685"/>
    </source>
</evidence>
<dbReference type="GO" id="GO:0004519">
    <property type="term" value="F:endonuclease activity"/>
    <property type="evidence" value="ECO:0007669"/>
    <property type="project" value="UniProtKB-KW"/>
</dbReference>
<dbReference type="Proteomes" id="UP000559626">
    <property type="component" value="Unassembled WGS sequence"/>
</dbReference>
<dbReference type="InterPro" id="IPR011335">
    <property type="entry name" value="Restrct_endonuc-II-like"/>
</dbReference>
<keyword evidence="2" id="KW-0540">Nuclease</keyword>
<comment type="caution">
    <text evidence="2">The sequence shown here is derived from an EMBL/GenBank/DDBJ whole genome shotgun (WGS) entry which is preliminary data.</text>
</comment>
<dbReference type="AlphaFoldDB" id="A0A7Y0AHD9"/>
<accession>A0A7Y0AHD9</accession>
<dbReference type="EMBL" id="JABBGH010000003">
    <property type="protein sequence ID" value="NML67403.1"/>
    <property type="molecule type" value="Genomic_DNA"/>
</dbReference>
<reference evidence="2 3" key="1">
    <citation type="submission" date="2020-04" db="EMBL/GenBank/DDBJ databases">
        <title>Hymenobacter polaris sp. nov., isolated from Arctic soil.</title>
        <authorList>
            <person name="Dahal R.H."/>
        </authorList>
    </citation>
    <scope>NUCLEOTIDE SEQUENCE [LARGE SCALE GENOMIC DNA]</scope>
    <source>
        <strain evidence="2 3">RP-2-7</strain>
    </source>
</reference>
<feature type="domain" description="Putative restriction endonuclease" evidence="1">
    <location>
        <begin position="24"/>
        <end position="195"/>
    </location>
</feature>
<keyword evidence="2" id="KW-0378">Hydrolase</keyword>
<dbReference type="Gene3D" id="3.90.1570.10">
    <property type="entry name" value="tt1808, chain A"/>
    <property type="match status" value="1"/>
</dbReference>
<sequence>MRPSYEFPELPVLHGTALTRLSDDDFFELCQANPALSFERNAHQEIIIMPPAGSESSESSGEVHGQLWLWNRQRRLGHTYESSAGFKLPDGAVRSPDAAWLSEVGWAQLTPEQRRKFPPVCPEFVVEVKSPSDSLADLQTKMADYLANGVQLGFLLDVANETAYVYRPGQPAATVQGYDQALSGEPVLPGFQLDLRPLRRLGPNTEQ</sequence>
<gene>
    <name evidence="2" type="ORF">HHL22_19545</name>
</gene>
<dbReference type="RefSeq" id="WP_169533072.1">
    <property type="nucleotide sequence ID" value="NZ_JABBGH010000003.1"/>
</dbReference>
<dbReference type="PANTHER" id="PTHR34107">
    <property type="entry name" value="SLL0198 PROTEIN-RELATED"/>
    <property type="match status" value="1"/>
</dbReference>
<name>A0A7Y0AHD9_9BACT</name>
<keyword evidence="2" id="KW-0255">Endonuclease</keyword>
<proteinExistence type="predicted"/>
<keyword evidence="3" id="KW-1185">Reference proteome</keyword>
<evidence type="ECO:0000313" key="3">
    <source>
        <dbReference type="Proteomes" id="UP000559626"/>
    </source>
</evidence>
<dbReference type="PANTHER" id="PTHR34107:SF7">
    <property type="entry name" value="SLR2092 PROTEIN"/>
    <property type="match status" value="1"/>
</dbReference>
<dbReference type="SUPFAM" id="SSF52980">
    <property type="entry name" value="Restriction endonuclease-like"/>
    <property type="match status" value="1"/>
</dbReference>
<dbReference type="CDD" id="cd06260">
    <property type="entry name" value="DUF820-like"/>
    <property type="match status" value="1"/>
</dbReference>
<dbReference type="InterPro" id="IPR008538">
    <property type="entry name" value="Uma2"/>
</dbReference>
<evidence type="ECO:0000313" key="2">
    <source>
        <dbReference type="EMBL" id="NML67403.1"/>
    </source>
</evidence>
<protein>
    <submittedName>
        <fullName evidence="2">Uma2 family endonuclease</fullName>
    </submittedName>
</protein>